<evidence type="ECO:0000259" key="1">
    <source>
        <dbReference type="PROSITE" id="PS51186"/>
    </source>
</evidence>
<keyword evidence="2" id="KW-0808">Transferase</keyword>
<gene>
    <name evidence="2" type="ORF">CRT60_21060</name>
</gene>
<dbReference type="RefSeq" id="WP_098738473.1">
    <property type="nucleotide sequence ID" value="NZ_PDKW01000042.1"/>
</dbReference>
<dbReference type="AlphaFoldDB" id="A0A2B8BDG5"/>
<dbReference type="Gene3D" id="3.40.630.30">
    <property type="match status" value="1"/>
</dbReference>
<accession>A0A2B8BDG5</accession>
<sequence>MSAGALPEEGSAAALPARPLPLHGLRPHADGQARGLGPGLEPGEMQVERLVGVALADRLEELAALRLAVLGEFPYLYRGSAAYEERYLSDLGSLPGGLILAAFDRNRMVAAVTGAPLDQEIDALSDPFTHAGRDTGAIFYFGEVVVLPSHRGRGVGPALLEIGESHIRDDGRFASAAFGEIVRSTDHPRRPKTYRTPDAAWRRLGYRLEPDIGGALSWCDSCDREETAKPLRFWVKSFLPGTGA</sequence>
<dbReference type="PROSITE" id="PS51186">
    <property type="entry name" value="GNAT"/>
    <property type="match status" value="1"/>
</dbReference>
<comment type="caution">
    <text evidence="2">The sequence shown here is derived from an EMBL/GenBank/DDBJ whole genome shotgun (WGS) entry which is preliminary data.</text>
</comment>
<dbReference type="InterPro" id="IPR000182">
    <property type="entry name" value="GNAT_dom"/>
</dbReference>
<dbReference type="Pfam" id="PF00583">
    <property type="entry name" value="Acetyltransf_1"/>
    <property type="match status" value="1"/>
</dbReference>
<reference evidence="3" key="1">
    <citation type="submission" date="2017-10" db="EMBL/GenBank/DDBJ databases">
        <authorList>
            <person name="Kravchenko I.K."/>
            <person name="Grouzdev D.S."/>
        </authorList>
    </citation>
    <scope>NUCLEOTIDE SEQUENCE [LARGE SCALE GENOMIC DNA]</scope>
    <source>
        <strain evidence="3">B2</strain>
    </source>
</reference>
<name>A0A2B8BDG5_9PROT</name>
<feature type="domain" description="N-acetyltransferase" evidence="1">
    <location>
        <begin position="60"/>
        <end position="236"/>
    </location>
</feature>
<proteinExistence type="predicted"/>
<dbReference type="OrthoDB" id="187903at2"/>
<dbReference type="Proteomes" id="UP000225379">
    <property type="component" value="Unassembled WGS sequence"/>
</dbReference>
<evidence type="ECO:0000313" key="3">
    <source>
        <dbReference type="Proteomes" id="UP000225379"/>
    </source>
</evidence>
<evidence type="ECO:0000313" key="2">
    <source>
        <dbReference type="EMBL" id="PGH55759.1"/>
    </source>
</evidence>
<dbReference type="InterPro" id="IPR016181">
    <property type="entry name" value="Acyl_CoA_acyltransferase"/>
</dbReference>
<protein>
    <submittedName>
        <fullName evidence="2">N-acetyltransferase</fullName>
    </submittedName>
</protein>
<keyword evidence="3" id="KW-1185">Reference proteome</keyword>
<dbReference type="CDD" id="cd04301">
    <property type="entry name" value="NAT_SF"/>
    <property type="match status" value="1"/>
</dbReference>
<dbReference type="GO" id="GO:0016747">
    <property type="term" value="F:acyltransferase activity, transferring groups other than amino-acyl groups"/>
    <property type="evidence" value="ECO:0007669"/>
    <property type="project" value="InterPro"/>
</dbReference>
<dbReference type="EMBL" id="PDKW01000042">
    <property type="protein sequence ID" value="PGH55759.1"/>
    <property type="molecule type" value="Genomic_DNA"/>
</dbReference>
<dbReference type="SUPFAM" id="SSF55729">
    <property type="entry name" value="Acyl-CoA N-acyltransferases (Nat)"/>
    <property type="match status" value="1"/>
</dbReference>
<organism evidence="2 3">
    <name type="scientific">Azospirillum palustre</name>
    <dbReference type="NCBI Taxonomy" id="2044885"/>
    <lineage>
        <taxon>Bacteria</taxon>
        <taxon>Pseudomonadati</taxon>
        <taxon>Pseudomonadota</taxon>
        <taxon>Alphaproteobacteria</taxon>
        <taxon>Rhodospirillales</taxon>
        <taxon>Azospirillaceae</taxon>
        <taxon>Azospirillum</taxon>
    </lineage>
</organism>